<sequence length="167" mass="19677">MPIQTGLTDAILIKLFHMGLSDKEMAEQYGISVQAVSKRRVLLGLRRKPVVREVNAYLAHRWKIKNTQGPNSHHKKHSAKALRVWLRRQLGDKTLKPDQLKMAEQWERGLRHRNVVLCYDPDTEAGWYYRPRTKEDGRLVIDWPQDLEFPDERFRKALELPDEPTNE</sequence>
<name>A0ABN1HX22_9ACTN</name>
<organism evidence="1 2">
    <name type="scientific">Streptomyces thermocarboxydovorans</name>
    <dbReference type="NCBI Taxonomy" id="59298"/>
    <lineage>
        <taxon>Bacteria</taxon>
        <taxon>Bacillati</taxon>
        <taxon>Actinomycetota</taxon>
        <taxon>Actinomycetes</taxon>
        <taxon>Kitasatosporales</taxon>
        <taxon>Streptomycetaceae</taxon>
        <taxon>Streptomyces</taxon>
    </lineage>
</organism>
<reference evidence="1 2" key="1">
    <citation type="journal article" date="2019" name="Int. J. Syst. Evol. Microbiol.">
        <title>The Global Catalogue of Microorganisms (GCM) 10K type strain sequencing project: providing services to taxonomists for standard genome sequencing and annotation.</title>
        <authorList>
            <consortium name="The Broad Institute Genomics Platform"/>
            <consortium name="The Broad Institute Genome Sequencing Center for Infectious Disease"/>
            <person name="Wu L."/>
            <person name="Ma J."/>
        </authorList>
    </citation>
    <scope>NUCLEOTIDE SEQUENCE [LARGE SCALE GENOMIC DNA]</scope>
    <source>
        <strain evidence="1 2">JCM 10367</strain>
    </source>
</reference>
<accession>A0ABN1HX22</accession>
<keyword evidence="2" id="KW-1185">Reference proteome</keyword>
<protein>
    <submittedName>
        <fullName evidence="1">Uncharacterized protein</fullName>
    </submittedName>
</protein>
<gene>
    <name evidence="1" type="ORF">GCM10009535_58970</name>
</gene>
<dbReference type="EMBL" id="BAAAGU010000102">
    <property type="protein sequence ID" value="GAA0671451.1"/>
    <property type="molecule type" value="Genomic_DNA"/>
</dbReference>
<evidence type="ECO:0000313" key="2">
    <source>
        <dbReference type="Proteomes" id="UP001500724"/>
    </source>
</evidence>
<evidence type="ECO:0000313" key="1">
    <source>
        <dbReference type="EMBL" id="GAA0671451.1"/>
    </source>
</evidence>
<dbReference type="RefSeq" id="WP_344007583.1">
    <property type="nucleotide sequence ID" value="NZ_BAAAGU010000102.1"/>
</dbReference>
<comment type="caution">
    <text evidence="1">The sequence shown here is derived from an EMBL/GenBank/DDBJ whole genome shotgun (WGS) entry which is preliminary data.</text>
</comment>
<proteinExistence type="predicted"/>
<dbReference type="Proteomes" id="UP001500724">
    <property type="component" value="Unassembled WGS sequence"/>
</dbReference>